<dbReference type="InterPro" id="IPR051474">
    <property type="entry name" value="Anti-sigma-K/W_factor"/>
</dbReference>
<proteinExistence type="predicted"/>
<keyword evidence="9" id="KW-1185">Reference proteome</keyword>
<dbReference type="InterPro" id="IPR041916">
    <property type="entry name" value="Anti_sigma_zinc_sf"/>
</dbReference>
<dbReference type="Proteomes" id="UP001156441">
    <property type="component" value="Unassembled WGS sequence"/>
</dbReference>
<keyword evidence="2" id="KW-0812">Transmembrane</keyword>
<keyword evidence="5" id="KW-0472">Membrane</keyword>
<keyword evidence="3" id="KW-1133">Transmembrane helix</keyword>
<dbReference type="Gene3D" id="1.10.10.1320">
    <property type="entry name" value="Anti-sigma factor, zinc-finger domain"/>
    <property type="match status" value="1"/>
</dbReference>
<protein>
    <submittedName>
        <fullName evidence="8">Zf-HC2 domain-containing protein</fullName>
    </submittedName>
</protein>
<evidence type="ECO:0000259" key="7">
    <source>
        <dbReference type="Pfam" id="PF13490"/>
    </source>
</evidence>
<evidence type="ECO:0000256" key="2">
    <source>
        <dbReference type="ARBA" id="ARBA00022692"/>
    </source>
</evidence>
<dbReference type="Pfam" id="PF13490">
    <property type="entry name" value="zf-HC2"/>
    <property type="match status" value="1"/>
</dbReference>
<dbReference type="RefSeq" id="WP_260190994.1">
    <property type="nucleotide sequence ID" value="NZ_JAFFZE010000009.1"/>
</dbReference>
<reference evidence="8 9" key="1">
    <citation type="submission" date="2021-02" db="EMBL/GenBank/DDBJ databases">
        <title>Actinophytocola xerophila sp. nov., isolated from soil of cotton cropping field.</title>
        <authorList>
            <person name="Huang R."/>
            <person name="Chen X."/>
            <person name="Ge X."/>
            <person name="Liu W."/>
        </authorList>
    </citation>
    <scope>NUCLEOTIDE SEQUENCE [LARGE SCALE GENOMIC DNA]</scope>
    <source>
        <strain evidence="8 9">S1-96</strain>
    </source>
</reference>
<evidence type="ECO:0000313" key="9">
    <source>
        <dbReference type="Proteomes" id="UP001156441"/>
    </source>
</evidence>
<accession>A0ABT2J765</accession>
<comment type="caution">
    <text evidence="8">The sequence shown here is derived from an EMBL/GenBank/DDBJ whole genome shotgun (WGS) entry which is preliminary data.</text>
</comment>
<organism evidence="8 9">
    <name type="scientific">Actinophytocola gossypii</name>
    <dbReference type="NCBI Taxonomy" id="2812003"/>
    <lineage>
        <taxon>Bacteria</taxon>
        <taxon>Bacillati</taxon>
        <taxon>Actinomycetota</taxon>
        <taxon>Actinomycetes</taxon>
        <taxon>Pseudonocardiales</taxon>
        <taxon>Pseudonocardiaceae</taxon>
    </lineage>
</organism>
<evidence type="ECO:0000256" key="3">
    <source>
        <dbReference type="ARBA" id="ARBA00022989"/>
    </source>
</evidence>
<dbReference type="PANTHER" id="PTHR37461">
    <property type="entry name" value="ANTI-SIGMA-K FACTOR RSKA"/>
    <property type="match status" value="1"/>
</dbReference>
<feature type="domain" description="Putative zinc-finger" evidence="7">
    <location>
        <begin position="8"/>
        <end position="38"/>
    </location>
</feature>
<keyword evidence="4" id="KW-0805">Transcription regulation</keyword>
<dbReference type="EMBL" id="JAFFZE010000009">
    <property type="protein sequence ID" value="MCT2583638.1"/>
    <property type="molecule type" value="Genomic_DNA"/>
</dbReference>
<keyword evidence="6" id="KW-0804">Transcription</keyword>
<name>A0ABT2J765_9PSEU</name>
<gene>
    <name evidence="8" type="ORF">JT362_10970</name>
</gene>
<evidence type="ECO:0000256" key="4">
    <source>
        <dbReference type="ARBA" id="ARBA00023015"/>
    </source>
</evidence>
<evidence type="ECO:0000256" key="1">
    <source>
        <dbReference type="ARBA" id="ARBA00004167"/>
    </source>
</evidence>
<evidence type="ECO:0000313" key="8">
    <source>
        <dbReference type="EMBL" id="MCT2583638.1"/>
    </source>
</evidence>
<sequence length="228" mass="23568">MSSVEHDRSLLGAYALGSLDPGEERAVHAHVSTCPECQRELAEFVDLRHALDQVPPEAFLDGPPDGGDLLLRGALNRVRAEAAPARRGWSPGLVAASVVLAAAVALGGGVLIGRETAPTPPAEALPAGTVTAEGTDPATGATMRVEVEPRAGWVWVNAEVEGVPAGERCELLVVPEDGEPLVAGSWVVSDEAGAEGLRLEGTALVEPGEVESVEIVTTDGRRMVSVPI</sequence>
<dbReference type="InterPro" id="IPR027383">
    <property type="entry name" value="Znf_put"/>
</dbReference>
<evidence type="ECO:0000256" key="5">
    <source>
        <dbReference type="ARBA" id="ARBA00023136"/>
    </source>
</evidence>
<comment type="subcellular location">
    <subcellularLocation>
        <location evidence="1">Membrane</location>
        <topology evidence="1">Single-pass membrane protein</topology>
    </subcellularLocation>
</comment>
<evidence type="ECO:0000256" key="6">
    <source>
        <dbReference type="ARBA" id="ARBA00023163"/>
    </source>
</evidence>
<dbReference type="PANTHER" id="PTHR37461:SF1">
    <property type="entry name" value="ANTI-SIGMA-K FACTOR RSKA"/>
    <property type="match status" value="1"/>
</dbReference>